<evidence type="ECO:0000256" key="3">
    <source>
        <dbReference type="ARBA" id="ARBA00023125"/>
    </source>
</evidence>
<accession>A0A1G7QBZ7</accession>
<dbReference type="RefSeq" id="WP_090289141.1">
    <property type="nucleotide sequence ID" value="NZ_FNCK01000002.1"/>
</dbReference>
<dbReference type="EMBL" id="FNCK01000002">
    <property type="protein sequence ID" value="SDF96081.1"/>
    <property type="molecule type" value="Genomic_DNA"/>
</dbReference>
<organism evidence="6 7">
    <name type="scientific">Facklamia miroungae</name>
    <dbReference type="NCBI Taxonomy" id="120956"/>
    <lineage>
        <taxon>Bacteria</taxon>
        <taxon>Bacillati</taxon>
        <taxon>Bacillota</taxon>
        <taxon>Bacilli</taxon>
        <taxon>Lactobacillales</taxon>
        <taxon>Aerococcaceae</taxon>
        <taxon>Facklamia</taxon>
    </lineage>
</organism>
<dbReference type="AlphaFoldDB" id="A0A1G7QBZ7"/>
<reference evidence="6 7" key="1">
    <citation type="submission" date="2016-10" db="EMBL/GenBank/DDBJ databases">
        <authorList>
            <person name="de Groot N.N."/>
        </authorList>
    </citation>
    <scope>NUCLEOTIDE SEQUENCE [LARGE SCALE GENOMIC DNA]</scope>
    <source>
        <strain evidence="6 7">ATCC BAA-466</strain>
    </source>
</reference>
<dbReference type="GO" id="GO:0003700">
    <property type="term" value="F:DNA-binding transcription factor activity"/>
    <property type="evidence" value="ECO:0007669"/>
    <property type="project" value="TreeGrafter"/>
</dbReference>
<dbReference type="PANTHER" id="PTHR30146">
    <property type="entry name" value="LACI-RELATED TRANSCRIPTIONAL REPRESSOR"/>
    <property type="match status" value="1"/>
</dbReference>
<dbReference type="InterPro" id="IPR025997">
    <property type="entry name" value="SBP_2_dom"/>
</dbReference>
<dbReference type="Gene3D" id="1.10.260.40">
    <property type="entry name" value="lambda repressor-like DNA-binding domains"/>
    <property type="match status" value="1"/>
</dbReference>
<sequence length="326" mass="36382">MTTIRDVADEAGVSVATVSRLINNSGYVGEQSRQKILTAIKKLNYIPNEIARSLNKQSMKILGLLVPDITNPYFPSLIKGVEQCAMQHGYMLLLGNTEGQEAIGENYLHFFKQYKVAGLIKIDGTHLNTPENVPTVSLDRMNDHDRFAVVSDDFYGGKLIGQAIKETNHGSILIVTGPLDIKVSQLRLQGMQSVFDQHKITYQIYSTPSFQMEFADQVALEIIHNYPNIDTVIAPNDIYALALIQAWSQFGYVIPKNVQIIGYDGIVFGAYAHPGLTTIEQPAYQIGYQGTELLLAIINQQIDQQSSKIIQIKPQLLQRNSLREVE</sequence>
<gene>
    <name evidence="6" type="ORF">SAMN05421791_10244</name>
</gene>
<feature type="domain" description="HTH lacI-type" evidence="5">
    <location>
        <begin position="2"/>
        <end position="56"/>
    </location>
</feature>
<dbReference type="CDD" id="cd01392">
    <property type="entry name" value="HTH_LacI"/>
    <property type="match status" value="1"/>
</dbReference>
<dbReference type="PROSITE" id="PS00356">
    <property type="entry name" value="HTH_LACI_1"/>
    <property type="match status" value="1"/>
</dbReference>
<keyword evidence="4" id="KW-0804">Transcription</keyword>
<evidence type="ECO:0000313" key="7">
    <source>
        <dbReference type="Proteomes" id="UP000199708"/>
    </source>
</evidence>
<dbReference type="SMART" id="SM00354">
    <property type="entry name" value="HTH_LACI"/>
    <property type="match status" value="1"/>
</dbReference>
<dbReference type="GO" id="GO:0000976">
    <property type="term" value="F:transcription cis-regulatory region binding"/>
    <property type="evidence" value="ECO:0007669"/>
    <property type="project" value="TreeGrafter"/>
</dbReference>
<evidence type="ECO:0000259" key="5">
    <source>
        <dbReference type="PROSITE" id="PS50932"/>
    </source>
</evidence>
<dbReference type="Pfam" id="PF00356">
    <property type="entry name" value="LacI"/>
    <property type="match status" value="1"/>
</dbReference>
<dbReference type="InterPro" id="IPR000843">
    <property type="entry name" value="HTH_LacI"/>
</dbReference>
<dbReference type="Pfam" id="PF13407">
    <property type="entry name" value="Peripla_BP_4"/>
    <property type="match status" value="1"/>
</dbReference>
<dbReference type="PANTHER" id="PTHR30146:SF95">
    <property type="entry name" value="RIBOSE OPERON REPRESSOR"/>
    <property type="match status" value="1"/>
</dbReference>
<dbReference type="Proteomes" id="UP000199708">
    <property type="component" value="Unassembled WGS sequence"/>
</dbReference>
<evidence type="ECO:0000256" key="1">
    <source>
        <dbReference type="ARBA" id="ARBA00022491"/>
    </source>
</evidence>
<keyword evidence="7" id="KW-1185">Reference proteome</keyword>
<evidence type="ECO:0000256" key="2">
    <source>
        <dbReference type="ARBA" id="ARBA00023015"/>
    </source>
</evidence>
<dbReference type="InterPro" id="IPR010982">
    <property type="entry name" value="Lambda_DNA-bd_dom_sf"/>
</dbReference>
<evidence type="ECO:0000313" key="6">
    <source>
        <dbReference type="EMBL" id="SDF96081.1"/>
    </source>
</evidence>
<dbReference type="SUPFAM" id="SSF53822">
    <property type="entry name" value="Periplasmic binding protein-like I"/>
    <property type="match status" value="1"/>
</dbReference>
<evidence type="ECO:0000256" key="4">
    <source>
        <dbReference type="ARBA" id="ARBA00023163"/>
    </source>
</evidence>
<dbReference type="PROSITE" id="PS50932">
    <property type="entry name" value="HTH_LACI_2"/>
    <property type="match status" value="1"/>
</dbReference>
<dbReference type="STRING" id="120956.SAMN05421791_10244"/>
<protein>
    <submittedName>
        <fullName evidence="6">LacI family transcriptional regulator</fullName>
    </submittedName>
</protein>
<dbReference type="SUPFAM" id="SSF47413">
    <property type="entry name" value="lambda repressor-like DNA-binding domains"/>
    <property type="match status" value="1"/>
</dbReference>
<name>A0A1G7QBZ7_9LACT</name>
<keyword evidence="3" id="KW-0238">DNA-binding</keyword>
<dbReference type="Gene3D" id="3.40.50.2300">
    <property type="match status" value="2"/>
</dbReference>
<keyword evidence="1" id="KW-0678">Repressor</keyword>
<keyword evidence="2" id="KW-0805">Transcription regulation</keyword>
<dbReference type="OrthoDB" id="9796186at2"/>
<dbReference type="PRINTS" id="PR00036">
    <property type="entry name" value="HTHLACI"/>
</dbReference>
<dbReference type="InterPro" id="IPR028082">
    <property type="entry name" value="Peripla_BP_I"/>
</dbReference>
<proteinExistence type="predicted"/>